<dbReference type="OrthoDB" id="4733425at2"/>
<gene>
    <name evidence="3" type="ORF">J116_013310</name>
</gene>
<evidence type="ECO:0000313" key="3">
    <source>
        <dbReference type="EMBL" id="OEJ95310.1"/>
    </source>
</evidence>
<feature type="domain" description="DUF306" evidence="2">
    <location>
        <begin position="165"/>
        <end position="272"/>
    </location>
</feature>
<dbReference type="Proteomes" id="UP000095329">
    <property type="component" value="Unassembled WGS sequence"/>
</dbReference>
<name>A0A1D3DSL5_9ACTN</name>
<accession>A0A1D3DSL5</accession>
<organism evidence="3 4">
    <name type="scientific">Streptomyces thermolilacinus SPC6</name>
    <dbReference type="NCBI Taxonomy" id="1306406"/>
    <lineage>
        <taxon>Bacteria</taxon>
        <taxon>Bacillati</taxon>
        <taxon>Actinomycetota</taxon>
        <taxon>Actinomycetes</taxon>
        <taxon>Kitasatosporales</taxon>
        <taxon>Streptomycetaceae</taxon>
        <taxon>Streptomyces</taxon>
    </lineage>
</organism>
<proteinExistence type="predicted"/>
<keyword evidence="4" id="KW-1185">Reference proteome</keyword>
<feature type="chain" id="PRO_5038774171" description="DUF306 domain-containing protein" evidence="1">
    <location>
        <begin position="22"/>
        <end position="282"/>
    </location>
</feature>
<evidence type="ECO:0000256" key="1">
    <source>
        <dbReference type="SAM" id="SignalP"/>
    </source>
</evidence>
<dbReference type="Gene3D" id="2.40.128.270">
    <property type="match status" value="2"/>
</dbReference>
<dbReference type="RefSeq" id="WP_023587560.1">
    <property type="nucleotide sequence ID" value="NZ_ASHX02000001.1"/>
</dbReference>
<keyword evidence="1" id="KW-0732">Signal</keyword>
<dbReference type="InterPro" id="IPR053147">
    <property type="entry name" value="Hsp_HslJ-like"/>
</dbReference>
<feature type="signal peptide" evidence="1">
    <location>
        <begin position="1"/>
        <end position="21"/>
    </location>
</feature>
<dbReference type="InterPro" id="IPR038670">
    <property type="entry name" value="HslJ-like_sf"/>
</dbReference>
<sequence length="282" mass="29302">MRITKCLLPVLAVTATATALAGCSNGTTPGDRPDIPLTGTHWTLDALTVEGARKTAPAPRRAYVEFKPDGTATGNAGCNRFTAKAAITGDTVTVGEVTRTEMACDKAVQDFEDAFLKAFTGKLQAKLGDRDRDRDGASATDIGLGRLTLTTPGGDTLALTERPPAPLKGTKWSVETLLDGKTASSLPAGVKGRPHLTIAADGSATGNLGCNNFTATVKAEGDKLTFDALAVTRRMCTTLQNGLEQKLYGTLSSGPVTYRIENDRLTVTAQDGSGFGALATAP</sequence>
<dbReference type="Pfam" id="PF03724">
    <property type="entry name" value="META"/>
    <property type="match status" value="2"/>
</dbReference>
<dbReference type="STRING" id="1306406.J116_013310"/>
<dbReference type="PROSITE" id="PS51257">
    <property type="entry name" value="PROKAR_LIPOPROTEIN"/>
    <property type="match status" value="1"/>
</dbReference>
<feature type="domain" description="DUF306" evidence="2">
    <location>
        <begin position="36"/>
        <end position="129"/>
    </location>
</feature>
<dbReference type="PANTHER" id="PTHR35535:SF2">
    <property type="entry name" value="DUF306 DOMAIN-CONTAINING PROTEIN"/>
    <property type="match status" value="1"/>
</dbReference>
<protein>
    <recommendedName>
        <fullName evidence="2">DUF306 domain-containing protein</fullName>
    </recommendedName>
</protein>
<reference evidence="3 4" key="1">
    <citation type="journal article" date="2013" name="Genome Announc.">
        <title>Genome Sequence of Streptomyces violaceusniger Strain SPC6, a Halotolerant Streptomycete That Exhibits Rapid Growth and Development.</title>
        <authorList>
            <person name="Chen X."/>
            <person name="Zhang B."/>
            <person name="Zhang W."/>
            <person name="Wu X."/>
            <person name="Zhang M."/>
            <person name="Chen T."/>
            <person name="Liu G."/>
            <person name="Dyson P."/>
        </authorList>
    </citation>
    <scope>NUCLEOTIDE SEQUENCE [LARGE SCALE GENOMIC DNA]</scope>
    <source>
        <strain evidence="3 4">SPC6</strain>
    </source>
</reference>
<dbReference type="InterPro" id="IPR005184">
    <property type="entry name" value="DUF306_Meta_HslJ"/>
</dbReference>
<evidence type="ECO:0000313" key="4">
    <source>
        <dbReference type="Proteomes" id="UP000095329"/>
    </source>
</evidence>
<evidence type="ECO:0000259" key="2">
    <source>
        <dbReference type="Pfam" id="PF03724"/>
    </source>
</evidence>
<dbReference type="AlphaFoldDB" id="A0A1D3DSL5"/>
<dbReference type="eggNOG" id="COG3187">
    <property type="taxonomic scope" value="Bacteria"/>
</dbReference>
<dbReference type="EMBL" id="ASHX02000001">
    <property type="protein sequence ID" value="OEJ95310.1"/>
    <property type="molecule type" value="Genomic_DNA"/>
</dbReference>
<comment type="caution">
    <text evidence="3">The sequence shown here is derived from an EMBL/GenBank/DDBJ whole genome shotgun (WGS) entry which is preliminary data.</text>
</comment>
<dbReference type="PANTHER" id="PTHR35535">
    <property type="entry name" value="HEAT SHOCK PROTEIN HSLJ"/>
    <property type="match status" value="1"/>
</dbReference>